<evidence type="ECO:0000256" key="6">
    <source>
        <dbReference type="ARBA" id="ARBA00025708"/>
    </source>
</evidence>
<dbReference type="EMBL" id="SSTD01008475">
    <property type="protein sequence ID" value="TYK15686.1"/>
    <property type="molecule type" value="Genomic_DNA"/>
</dbReference>
<comment type="pathway">
    <text evidence="6">Amino-acid degradation; L-alanine degradation via transaminase pathway; pyruvate from L-alanine: step 1/1.</text>
</comment>
<evidence type="ECO:0000256" key="4">
    <source>
        <dbReference type="ARBA" id="ARBA00022679"/>
    </source>
</evidence>
<dbReference type="AlphaFoldDB" id="A0A5D3CZ18"/>
<dbReference type="GO" id="GO:0009853">
    <property type="term" value="P:photorespiration"/>
    <property type="evidence" value="ECO:0007669"/>
    <property type="project" value="TreeGrafter"/>
</dbReference>
<reference evidence="13 14" key="1">
    <citation type="submission" date="2019-08" db="EMBL/GenBank/DDBJ databases">
        <title>Draft genome sequences of two oriental melons (Cucumis melo L. var makuwa).</title>
        <authorList>
            <person name="Kwon S.-Y."/>
        </authorList>
    </citation>
    <scope>NUCLEOTIDE SEQUENCE [LARGE SCALE GENOMIC DNA]</scope>
    <source>
        <strain evidence="14">cv. Chang Bougi</strain>
        <strain evidence="13">cv. SW 3</strain>
        <tissue evidence="12">Leaf</tissue>
    </source>
</reference>
<evidence type="ECO:0000259" key="10">
    <source>
        <dbReference type="Pfam" id="PF00155"/>
    </source>
</evidence>
<dbReference type="EMBL" id="SSTE01020484">
    <property type="protein sequence ID" value="KAA0034234.1"/>
    <property type="molecule type" value="Genomic_DNA"/>
</dbReference>
<dbReference type="PANTHER" id="PTHR11751:SF373">
    <property type="entry name" value="GLUTAMATE--GLYOXYLATE AMINOTRANSFERASE 2"/>
    <property type="match status" value="1"/>
</dbReference>
<dbReference type="Gene3D" id="1.10.287.1970">
    <property type="match status" value="1"/>
</dbReference>
<evidence type="ECO:0000313" key="13">
    <source>
        <dbReference type="Proteomes" id="UP000321393"/>
    </source>
</evidence>
<dbReference type="UniPathway" id="UPA00322"/>
<dbReference type="UniPathway" id="UPA00528">
    <property type="reaction ID" value="UER00586"/>
</dbReference>
<dbReference type="CDD" id="cd00609">
    <property type="entry name" value="AAT_like"/>
    <property type="match status" value="1"/>
</dbReference>
<evidence type="ECO:0000256" key="3">
    <source>
        <dbReference type="ARBA" id="ARBA00022576"/>
    </source>
</evidence>
<gene>
    <name evidence="12" type="ORF">E5676_scaffold35G001840</name>
    <name evidence="11" type="ORF">E6C27_scaffold65G002310</name>
</gene>
<dbReference type="GO" id="GO:0030170">
    <property type="term" value="F:pyridoxal phosphate binding"/>
    <property type="evidence" value="ECO:0007669"/>
    <property type="project" value="InterPro"/>
</dbReference>
<comment type="subunit">
    <text evidence="2">Homodimer.</text>
</comment>
<comment type="caution">
    <text evidence="12">The sequence shown here is derived from an EMBL/GenBank/DDBJ whole genome shotgun (WGS) entry which is preliminary data.</text>
</comment>
<comment type="similarity">
    <text evidence="8">Belongs to the class-I pyridoxal-phosphate-dependent aminotransferase family. Alanine aminotransferase subfamily.</text>
</comment>
<dbReference type="OrthoDB" id="1732682at2759"/>
<accession>A0A5D3CZ18</accession>
<protein>
    <recommendedName>
        <fullName evidence="9">alanine transaminase</fullName>
        <ecNumber evidence="9">2.6.1.2</ecNumber>
    </recommendedName>
</protein>
<dbReference type="STRING" id="1194695.A0A5D3CZ18"/>
<dbReference type="Gene3D" id="3.90.1150.10">
    <property type="entry name" value="Aspartate Aminotransferase, domain 1"/>
    <property type="match status" value="1"/>
</dbReference>
<dbReference type="GO" id="GO:0042853">
    <property type="term" value="P:L-alanine catabolic process"/>
    <property type="evidence" value="ECO:0007669"/>
    <property type="project" value="UniProtKB-UniPathway"/>
</dbReference>
<dbReference type="GO" id="GO:0008453">
    <property type="term" value="F:alanine-glyoxylate transaminase activity"/>
    <property type="evidence" value="ECO:0007669"/>
    <property type="project" value="TreeGrafter"/>
</dbReference>
<dbReference type="InterPro" id="IPR045088">
    <property type="entry name" value="ALAT1/2-like"/>
</dbReference>
<dbReference type="GO" id="GO:0047958">
    <property type="term" value="F:glycine:2-oxoglutarate aminotransferase activity"/>
    <property type="evidence" value="ECO:0007669"/>
    <property type="project" value="TreeGrafter"/>
</dbReference>
<dbReference type="FunFam" id="3.40.640.10:FF:000012">
    <property type="entry name" value="alanine aminotransferase 2"/>
    <property type="match status" value="1"/>
</dbReference>
<feature type="domain" description="Aminotransferase class I/classII large" evidence="10">
    <location>
        <begin position="90"/>
        <end position="340"/>
    </location>
</feature>
<evidence type="ECO:0000256" key="5">
    <source>
        <dbReference type="ARBA" id="ARBA00022898"/>
    </source>
</evidence>
<dbReference type="GO" id="GO:0004021">
    <property type="term" value="F:L-alanine:2-oxoglutarate aminotransferase activity"/>
    <property type="evidence" value="ECO:0007669"/>
    <property type="project" value="UniProtKB-EC"/>
</dbReference>
<dbReference type="InterPro" id="IPR004839">
    <property type="entry name" value="Aminotransferase_I/II_large"/>
</dbReference>
<dbReference type="Gene3D" id="3.40.640.10">
    <property type="entry name" value="Type I PLP-dependent aspartate aminotransferase-like (Major domain)"/>
    <property type="match status" value="1"/>
</dbReference>
<organism evidence="12 14">
    <name type="scientific">Cucumis melo var. makuwa</name>
    <name type="common">Oriental melon</name>
    <dbReference type="NCBI Taxonomy" id="1194695"/>
    <lineage>
        <taxon>Eukaryota</taxon>
        <taxon>Viridiplantae</taxon>
        <taxon>Streptophyta</taxon>
        <taxon>Embryophyta</taxon>
        <taxon>Tracheophyta</taxon>
        <taxon>Spermatophyta</taxon>
        <taxon>Magnoliopsida</taxon>
        <taxon>eudicotyledons</taxon>
        <taxon>Gunneridae</taxon>
        <taxon>Pentapetalae</taxon>
        <taxon>rosids</taxon>
        <taxon>fabids</taxon>
        <taxon>Cucurbitales</taxon>
        <taxon>Cucurbitaceae</taxon>
        <taxon>Benincaseae</taxon>
        <taxon>Cucumis</taxon>
    </lineage>
</organism>
<dbReference type="InterPro" id="IPR015424">
    <property type="entry name" value="PyrdxlP-dep_Trfase"/>
</dbReference>
<dbReference type="SUPFAM" id="SSF53383">
    <property type="entry name" value="PLP-dependent transferases"/>
    <property type="match status" value="1"/>
</dbReference>
<keyword evidence="5" id="KW-0663">Pyridoxal phosphate</keyword>
<name>A0A5D3CZ18_CUCMM</name>
<evidence type="ECO:0000313" key="14">
    <source>
        <dbReference type="Proteomes" id="UP000321947"/>
    </source>
</evidence>
<dbReference type="FunFam" id="1.10.287.1970:FF:000001">
    <property type="entry name" value="Alanine aminotransferase 2"/>
    <property type="match status" value="1"/>
</dbReference>
<evidence type="ECO:0000256" key="1">
    <source>
        <dbReference type="ARBA" id="ARBA00001933"/>
    </source>
</evidence>
<dbReference type="SMR" id="A0A5D3CZ18"/>
<evidence type="ECO:0000256" key="9">
    <source>
        <dbReference type="ARBA" id="ARBA00026106"/>
    </source>
</evidence>
<dbReference type="PANTHER" id="PTHR11751">
    <property type="entry name" value="ALANINE AMINOTRANSFERASE"/>
    <property type="match status" value="1"/>
</dbReference>
<evidence type="ECO:0000313" key="12">
    <source>
        <dbReference type="EMBL" id="TYK15686.1"/>
    </source>
</evidence>
<dbReference type="InterPro" id="IPR015422">
    <property type="entry name" value="PyrdxlP-dep_Trfase_small"/>
</dbReference>
<evidence type="ECO:0000256" key="2">
    <source>
        <dbReference type="ARBA" id="ARBA00011738"/>
    </source>
</evidence>
<dbReference type="Proteomes" id="UP000321947">
    <property type="component" value="Unassembled WGS sequence"/>
</dbReference>
<keyword evidence="3 12" id="KW-0032">Aminotransferase</keyword>
<dbReference type="Pfam" id="PF00155">
    <property type="entry name" value="Aminotran_1_2"/>
    <property type="match status" value="1"/>
</dbReference>
<sequence>MSQKALDYESINETVKKAQYAVRGELYLRASELQKEGKKIIFTNVGNPHALGQKPLTFPRQVVALCQAPFLLEDPNVGLIFPADAIARAKSYLSLIPGGLGAYSDSRGIPAIRKEVADFIGRRDGYPSDPELIYLTDGASKGVMQILNTIIRGEGDGILVPVPQYPLYSATIALFGGSLVPYYLEETANWGLDINDLRQSVAQARSKGINVRAMVIINPGNPTGQCLSEANLREILNFCFQENLVLLGDEVYQQNVYQDERPFISSRKVLRDMGPPISNELQLISFHTVSKGYWGECGQRGGYFEMTNIPPRTVDEIYKVASISLSPNVLAQIFMGLMVNPPKPDDFSYDQYISERVFHLRTTILPAEEDMPEIMASFKKFNDGFMEEYGA</sequence>
<evidence type="ECO:0000256" key="7">
    <source>
        <dbReference type="ARBA" id="ARBA00025709"/>
    </source>
</evidence>
<dbReference type="InterPro" id="IPR015421">
    <property type="entry name" value="PyrdxlP-dep_Trfase_major"/>
</dbReference>
<dbReference type="EC" id="2.6.1.2" evidence="9"/>
<evidence type="ECO:0000313" key="11">
    <source>
        <dbReference type="EMBL" id="KAA0034234.1"/>
    </source>
</evidence>
<comment type="cofactor">
    <cofactor evidence="1">
        <name>pyridoxal 5'-phosphate</name>
        <dbReference type="ChEBI" id="CHEBI:597326"/>
    </cofactor>
</comment>
<proteinExistence type="inferred from homology"/>
<keyword evidence="4 12" id="KW-0808">Transferase</keyword>
<evidence type="ECO:0000256" key="8">
    <source>
        <dbReference type="ARBA" id="ARBA00025785"/>
    </source>
</evidence>
<dbReference type="Proteomes" id="UP000321393">
    <property type="component" value="Unassembled WGS sequence"/>
</dbReference>
<comment type="pathway">
    <text evidence="7">Photosynthesis; C4 acid pathway.</text>
</comment>